<sequence>MKNTHKTIYVVKLPDGHFVANETLSFGEEGLDHIVFTRDIADAYSCTDLNKPFPNDLLWAVQQINENAEFEKIVYVLQRSENIILDRSVIIEYAPDLYLKNNVAINIHLDEPTIILELTPNINEAHHYSALEQKICREYYSLLFCNANFLLIKSLD</sequence>
<evidence type="ECO:0000313" key="2">
    <source>
        <dbReference type="Proteomes" id="UP000193588"/>
    </source>
</evidence>
<dbReference type="Proteomes" id="UP000193588">
    <property type="component" value="Unassembled WGS sequence"/>
</dbReference>
<dbReference type="AlphaFoldDB" id="A0A1X4JLT0"/>
<name>A0A1X4JLT0_9LACO</name>
<comment type="caution">
    <text evidence="1">The sequence shown here is derived from an EMBL/GenBank/DDBJ whole genome shotgun (WGS) entry which is preliminary data.</text>
</comment>
<dbReference type="RefSeq" id="WP_085638183.1">
    <property type="nucleotide sequence ID" value="NZ_NDXJ01000005.1"/>
</dbReference>
<dbReference type="EMBL" id="NDXJ01000005">
    <property type="protein sequence ID" value="OSP89727.1"/>
    <property type="molecule type" value="Genomic_DNA"/>
</dbReference>
<gene>
    <name evidence="1" type="ORF">B9D04_04200</name>
</gene>
<protein>
    <submittedName>
        <fullName evidence="1">Uncharacterized protein</fullName>
    </submittedName>
</protein>
<organism evidence="1 2">
    <name type="scientific">Weissella cibaria</name>
    <dbReference type="NCBI Taxonomy" id="137591"/>
    <lineage>
        <taxon>Bacteria</taxon>
        <taxon>Bacillati</taxon>
        <taxon>Bacillota</taxon>
        <taxon>Bacilli</taxon>
        <taxon>Lactobacillales</taxon>
        <taxon>Lactobacillaceae</taxon>
        <taxon>Weissella</taxon>
    </lineage>
</organism>
<accession>A0A1X4JLT0</accession>
<evidence type="ECO:0000313" key="1">
    <source>
        <dbReference type="EMBL" id="OSP89727.1"/>
    </source>
</evidence>
<reference evidence="1 2" key="1">
    <citation type="submission" date="2017-04" db="EMBL/GenBank/DDBJ databases">
        <title>The genome sequence of Weissella cibaria isolated from wild Drosophila.</title>
        <authorList>
            <person name="Ricks N.J."/>
            <person name="Carroll C."/>
            <person name="Walters A."/>
            <person name="Newell P.D."/>
            <person name="Chaston J.M."/>
        </authorList>
    </citation>
    <scope>NUCLEOTIDE SEQUENCE [LARGE SCALE GENOMIC DNA]</scope>
    <source>
        <strain evidence="1 2">DmW_103</strain>
    </source>
</reference>
<proteinExistence type="predicted"/>